<evidence type="ECO:0000256" key="3">
    <source>
        <dbReference type="SAM" id="SignalP"/>
    </source>
</evidence>
<dbReference type="RefSeq" id="WP_338686225.1">
    <property type="nucleotide sequence ID" value="NZ_AP024702.1"/>
</dbReference>
<protein>
    <submittedName>
        <fullName evidence="5">Cytochrome c family protein</fullName>
    </submittedName>
</protein>
<proteinExistence type="predicted"/>
<evidence type="ECO:0000313" key="6">
    <source>
        <dbReference type="Proteomes" id="UP001374893"/>
    </source>
</evidence>
<dbReference type="Gene3D" id="1.10.1130.10">
    <property type="entry name" value="Flavocytochrome C3, Chain A"/>
    <property type="match status" value="1"/>
</dbReference>
<reference evidence="5 6" key="1">
    <citation type="submission" date="2021-06" db="EMBL/GenBank/DDBJ databases">
        <title>Complete genome of Haloferula helveola possessing various polysaccharide degrading enzymes.</title>
        <authorList>
            <person name="Takami H."/>
            <person name="Huang C."/>
            <person name="Hamasaki K."/>
        </authorList>
    </citation>
    <scope>NUCLEOTIDE SEQUENCE [LARGE SCALE GENOMIC DNA]</scope>
    <source>
        <strain evidence="5 6">CN-1</strain>
    </source>
</reference>
<dbReference type="InterPro" id="IPR036280">
    <property type="entry name" value="Multihaem_cyt_sf"/>
</dbReference>
<feature type="region of interest" description="Disordered" evidence="2">
    <location>
        <begin position="702"/>
        <end position="730"/>
    </location>
</feature>
<dbReference type="Proteomes" id="UP001374893">
    <property type="component" value="Chromosome"/>
</dbReference>
<keyword evidence="1 3" id="KW-0732">Signal</keyword>
<evidence type="ECO:0000256" key="1">
    <source>
        <dbReference type="ARBA" id="ARBA00022729"/>
    </source>
</evidence>
<dbReference type="Pfam" id="PF13435">
    <property type="entry name" value="Cytochrome_C554"/>
    <property type="match status" value="1"/>
</dbReference>
<name>A0ABM7RH42_9BACT</name>
<dbReference type="SUPFAM" id="SSF48695">
    <property type="entry name" value="Multiheme cytochromes"/>
    <property type="match status" value="1"/>
</dbReference>
<feature type="domain" description="Cytochrome c-552/4" evidence="4">
    <location>
        <begin position="54"/>
        <end position="148"/>
    </location>
</feature>
<organism evidence="5 6">
    <name type="scientific">Haloferula helveola</name>
    <dbReference type="NCBI Taxonomy" id="490095"/>
    <lineage>
        <taxon>Bacteria</taxon>
        <taxon>Pseudomonadati</taxon>
        <taxon>Verrucomicrobiota</taxon>
        <taxon>Verrucomicrobiia</taxon>
        <taxon>Verrucomicrobiales</taxon>
        <taxon>Verrucomicrobiaceae</taxon>
        <taxon>Haloferula</taxon>
    </lineage>
</organism>
<keyword evidence="6" id="KW-1185">Reference proteome</keyword>
<accession>A0ABM7RH42</accession>
<dbReference type="EMBL" id="AP024702">
    <property type="protein sequence ID" value="BCX49568.1"/>
    <property type="molecule type" value="Genomic_DNA"/>
</dbReference>
<feature type="chain" id="PRO_5045038341" evidence="3">
    <location>
        <begin position="26"/>
        <end position="741"/>
    </location>
</feature>
<dbReference type="InterPro" id="IPR051829">
    <property type="entry name" value="Multiheme_Cytochr_ET"/>
</dbReference>
<evidence type="ECO:0000313" key="5">
    <source>
        <dbReference type="EMBL" id="BCX49568.1"/>
    </source>
</evidence>
<feature type="signal peptide" evidence="3">
    <location>
        <begin position="1"/>
        <end position="25"/>
    </location>
</feature>
<dbReference type="InterPro" id="IPR023155">
    <property type="entry name" value="Cyt_c-552/4"/>
</dbReference>
<dbReference type="PANTHER" id="PTHR35038">
    <property type="entry name" value="DISSIMILATORY SULFITE REDUCTASE SIRA"/>
    <property type="match status" value="1"/>
</dbReference>
<gene>
    <name evidence="5" type="ORF">HAHE_34760</name>
</gene>
<evidence type="ECO:0000256" key="2">
    <source>
        <dbReference type="SAM" id="MobiDB-lite"/>
    </source>
</evidence>
<sequence length="741" mass="79283">MQHAFHPLAVASAVAGMLLPGASMAWQTTPVADDPALFMPGSQPGSVVLPPVSQCTNCHADFNPVSEPHHTWQGSMMAQATRDPLWLATMAVAGQDSMWALGNANAMDLCLRCHTPTGWLGGRSDPTNGTALSVSLGDFDGVSCAACHHMLDPFPGLNLQPEIPAETDPDLISAAATTHAADIGVLSSLTLFDGSPFFNTTTSLPVNYGTVTTEELTNYIETGAGQMFVDPDTRNRRGPRIDVSTKSHKFYYSRYHKSRQMCHTCHDVSNPALAHVLIGPGTAETQSAASYFHVERTSSEFELSDYANPGGAPTGEPIAAAGVANASDCQDCHMPRVPGGFAKQGIQTRTDVASHQLTGGNYWMTRILASGDPTGPIPDSYNQSILDGTRHPGSGIEVTGLQGAGTALLDGADRALEMLEQAATIEVVSDGPGEAVLRIVNHTGHKLISGFPEGRRMWLNVRYLDPSGSIVSEINPYSPLVVGTDGSGNRTWISGGDLTITDDPLVYEAKMESALTTESTTFHFVLATDRHKDNRIPPRGFRIADASARLCQPRWDGADAHDYFTAEEYAGGFDEIRLPEPDGSAGWTATLYYQSTSKPYIEFLRDEINGDATTLLAVPPPSGVPGAYLIQTDPFFSTLKGWGDAIWDLWLNNEGSPPVAMTVAISRPRIVSMSMTGSSHTIDIHGLPGIQYQLEYSPDLSPDSWTEVGPELTGDGSEMTLSDPSPPSAPVGFYRVEAHLP</sequence>
<evidence type="ECO:0000259" key="4">
    <source>
        <dbReference type="Pfam" id="PF13435"/>
    </source>
</evidence>